<evidence type="ECO:0000313" key="2">
    <source>
        <dbReference type="EMBL" id="QHT71207.1"/>
    </source>
</evidence>
<dbReference type="RefSeq" id="WP_162447147.1">
    <property type="nucleotide sequence ID" value="NZ_CP048222.1"/>
</dbReference>
<organism evidence="2 3">
    <name type="scientific">Rhodocytophaga rosea</name>
    <dbReference type="NCBI Taxonomy" id="2704465"/>
    <lineage>
        <taxon>Bacteria</taxon>
        <taxon>Pseudomonadati</taxon>
        <taxon>Bacteroidota</taxon>
        <taxon>Cytophagia</taxon>
        <taxon>Cytophagales</taxon>
        <taxon>Rhodocytophagaceae</taxon>
        <taxon>Rhodocytophaga</taxon>
    </lineage>
</organism>
<dbReference type="AlphaFoldDB" id="A0A6C0GTI2"/>
<keyword evidence="1" id="KW-0732">Signal</keyword>
<reference evidence="2 3" key="1">
    <citation type="submission" date="2020-01" db="EMBL/GenBank/DDBJ databases">
        <authorList>
            <person name="Kim M.K."/>
        </authorList>
    </citation>
    <scope>NUCLEOTIDE SEQUENCE [LARGE SCALE GENOMIC DNA]</scope>
    <source>
        <strain evidence="2 3">172606-1</strain>
    </source>
</reference>
<name>A0A6C0GTI2_9BACT</name>
<feature type="chain" id="PRO_5025573058" evidence="1">
    <location>
        <begin position="20"/>
        <end position="118"/>
    </location>
</feature>
<proteinExistence type="predicted"/>
<sequence>MKKYIIITIFIFISFYAPCQVNNSLNGVSQTNFTYADTLILHYTNQQQLIKPVSNTTIKSLGENFSASSCQDSLKTGNKTDQYIKKEEPFTLYFTNSKLEKSILCLYNSKYGFWEYYL</sequence>
<dbReference type="KEGG" id="rhoz:GXP67_33430"/>
<protein>
    <submittedName>
        <fullName evidence="2">Uncharacterized protein</fullName>
    </submittedName>
</protein>
<evidence type="ECO:0000256" key="1">
    <source>
        <dbReference type="SAM" id="SignalP"/>
    </source>
</evidence>
<accession>A0A6C0GTI2</accession>
<dbReference type="Proteomes" id="UP000480178">
    <property type="component" value="Chromosome"/>
</dbReference>
<evidence type="ECO:0000313" key="3">
    <source>
        <dbReference type="Proteomes" id="UP000480178"/>
    </source>
</evidence>
<gene>
    <name evidence="2" type="ORF">GXP67_33430</name>
</gene>
<feature type="signal peptide" evidence="1">
    <location>
        <begin position="1"/>
        <end position="19"/>
    </location>
</feature>
<dbReference type="EMBL" id="CP048222">
    <property type="protein sequence ID" value="QHT71207.1"/>
    <property type="molecule type" value="Genomic_DNA"/>
</dbReference>
<keyword evidence="3" id="KW-1185">Reference proteome</keyword>